<gene>
    <name evidence="2" type="ORF">LCGC14_3043750</name>
</gene>
<accession>A0A0F8ZER4</accession>
<keyword evidence="1" id="KW-0812">Transmembrane</keyword>
<feature type="non-terminal residue" evidence="2">
    <location>
        <position position="65"/>
    </location>
</feature>
<keyword evidence="1" id="KW-1133">Transmembrane helix</keyword>
<comment type="caution">
    <text evidence="2">The sequence shown here is derived from an EMBL/GenBank/DDBJ whole genome shotgun (WGS) entry which is preliminary data.</text>
</comment>
<keyword evidence="1" id="KW-0472">Membrane</keyword>
<evidence type="ECO:0000256" key="1">
    <source>
        <dbReference type="SAM" id="Phobius"/>
    </source>
</evidence>
<dbReference type="EMBL" id="LAZR01063947">
    <property type="protein sequence ID" value="KKK58506.1"/>
    <property type="molecule type" value="Genomic_DNA"/>
</dbReference>
<proteinExistence type="predicted"/>
<reference evidence="2" key="1">
    <citation type="journal article" date="2015" name="Nature">
        <title>Complex archaea that bridge the gap between prokaryotes and eukaryotes.</title>
        <authorList>
            <person name="Spang A."/>
            <person name="Saw J.H."/>
            <person name="Jorgensen S.L."/>
            <person name="Zaremba-Niedzwiedzka K."/>
            <person name="Martijn J."/>
            <person name="Lind A.E."/>
            <person name="van Eijk R."/>
            <person name="Schleper C."/>
            <person name="Guy L."/>
            <person name="Ettema T.J."/>
        </authorList>
    </citation>
    <scope>NUCLEOTIDE SEQUENCE</scope>
</reference>
<name>A0A0F8ZER4_9ZZZZ</name>
<evidence type="ECO:0000313" key="2">
    <source>
        <dbReference type="EMBL" id="KKK58506.1"/>
    </source>
</evidence>
<protein>
    <submittedName>
        <fullName evidence="2">Uncharacterized protein</fullName>
    </submittedName>
</protein>
<organism evidence="2">
    <name type="scientific">marine sediment metagenome</name>
    <dbReference type="NCBI Taxonomy" id="412755"/>
    <lineage>
        <taxon>unclassified sequences</taxon>
        <taxon>metagenomes</taxon>
        <taxon>ecological metagenomes</taxon>
    </lineage>
</organism>
<feature type="transmembrane region" description="Helical" evidence="1">
    <location>
        <begin position="26"/>
        <end position="43"/>
    </location>
</feature>
<dbReference type="AlphaFoldDB" id="A0A0F8ZER4"/>
<sequence>MLCNRVNGKSQFRDYRGDAVMRFNRIYLAIIGIAFFGYTNLLGQETKPPKGISETVLATVDHKMY</sequence>